<dbReference type="PANTHER" id="PTHR32439:SF9">
    <property type="entry name" value="BLR3264 PROTEIN"/>
    <property type="match status" value="1"/>
</dbReference>
<keyword evidence="2" id="KW-0349">Heme</keyword>
<dbReference type="Gene3D" id="3.90.480.20">
    <property type="match status" value="1"/>
</dbReference>
<dbReference type="GO" id="GO:0016491">
    <property type="term" value="F:oxidoreductase activity"/>
    <property type="evidence" value="ECO:0007669"/>
    <property type="project" value="UniProtKB-KW"/>
</dbReference>
<evidence type="ECO:0000313" key="9">
    <source>
        <dbReference type="Proteomes" id="UP000010121"/>
    </source>
</evidence>
<organism evidence="8 9">
    <name type="scientific">Rhodobacter ferrooxidans</name>
    <dbReference type="NCBI Taxonomy" id="371731"/>
    <lineage>
        <taxon>Bacteria</taxon>
        <taxon>Pseudomonadati</taxon>
        <taxon>Pseudomonadota</taxon>
        <taxon>Alphaproteobacteria</taxon>
        <taxon>Rhodobacterales</taxon>
        <taxon>Rhodobacter group</taxon>
        <taxon>Rhodobacter</taxon>
    </lineage>
</organism>
<keyword evidence="1" id="KW-0004">4Fe-4S</keyword>
<dbReference type="GO" id="GO:0051539">
    <property type="term" value="F:4 iron, 4 sulfur cluster binding"/>
    <property type="evidence" value="ECO:0007669"/>
    <property type="project" value="UniProtKB-KW"/>
</dbReference>
<dbReference type="EMBL" id="ACYY01000015">
    <property type="protein sequence ID" value="EEW24746.1"/>
    <property type="molecule type" value="Genomic_DNA"/>
</dbReference>
<keyword evidence="4" id="KW-0560">Oxidoreductase</keyword>
<dbReference type="eggNOG" id="COG0155">
    <property type="taxonomic scope" value="Bacteria"/>
</dbReference>
<keyword evidence="3" id="KW-0479">Metal-binding</keyword>
<evidence type="ECO:0000256" key="4">
    <source>
        <dbReference type="ARBA" id="ARBA00023002"/>
    </source>
</evidence>
<keyword evidence="9" id="KW-1185">Reference proteome</keyword>
<dbReference type="SUPFAM" id="SSF56014">
    <property type="entry name" value="Nitrite and sulphite reductase 4Fe-4S domain-like"/>
    <property type="match status" value="1"/>
</dbReference>
<dbReference type="InterPro" id="IPR051329">
    <property type="entry name" value="NIR_SIR_4Fe-4S"/>
</dbReference>
<dbReference type="OrthoDB" id="7459360at2"/>
<dbReference type="InterPro" id="IPR036136">
    <property type="entry name" value="Nit/Sulf_reduc_fer-like_dom_sf"/>
</dbReference>
<accession>C8S2S0</accession>
<keyword evidence="6" id="KW-0411">Iron-sulfur</keyword>
<dbReference type="NCBIfam" id="TIGR02435">
    <property type="entry name" value="CobG"/>
    <property type="match status" value="1"/>
</dbReference>
<keyword evidence="5" id="KW-0408">Iron</keyword>
<evidence type="ECO:0000313" key="8">
    <source>
        <dbReference type="EMBL" id="EEW24746.1"/>
    </source>
</evidence>
<dbReference type="Pfam" id="PF03460">
    <property type="entry name" value="NIR_SIR_ferr"/>
    <property type="match status" value="1"/>
</dbReference>
<dbReference type="AlphaFoldDB" id="C8S2S0"/>
<protein>
    <submittedName>
        <fullName evidence="8">Precorrin-3B synthase</fullName>
    </submittedName>
</protein>
<name>C8S2S0_9RHOB</name>
<evidence type="ECO:0000256" key="6">
    <source>
        <dbReference type="ARBA" id="ARBA00023014"/>
    </source>
</evidence>
<dbReference type="GO" id="GO:0046872">
    <property type="term" value="F:metal ion binding"/>
    <property type="evidence" value="ECO:0007669"/>
    <property type="project" value="UniProtKB-KW"/>
</dbReference>
<comment type="caution">
    <text evidence="8">The sequence shown here is derived from an EMBL/GenBank/DDBJ whole genome shotgun (WGS) entry which is preliminary data.</text>
</comment>
<reference evidence="8 9" key="1">
    <citation type="submission" date="2009-08" db="EMBL/GenBank/DDBJ databases">
        <title>The draft genome of Rhodobacter sp. SW2.</title>
        <authorList>
            <consortium name="US DOE Joint Genome Institute (JGI-PGF)"/>
            <person name="Lucas S."/>
            <person name="Copeland A."/>
            <person name="Lapidus A."/>
            <person name="Glavina del Rio T."/>
            <person name="Tice H."/>
            <person name="Bruce D."/>
            <person name="Goodwin L."/>
            <person name="Pitluck S."/>
            <person name="Larimer F."/>
            <person name="Land M.L."/>
            <person name="Hauser L."/>
            <person name="Emerson D."/>
        </authorList>
    </citation>
    <scope>NUCLEOTIDE SEQUENCE [LARGE SCALE GENOMIC DNA]</scope>
    <source>
        <strain evidence="8 9">SW2</strain>
    </source>
</reference>
<evidence type="ECO:0000256" key="2">
    <source>
        <dbReference type="ARBA" id="ARBA00022617"/>
    </source>
</evidence>
<dbReference type="Gene3D" id="3.30.413.10">
    <property type="entry name" value="Sulfite Reductase Hemoprotein, domain 1"/>
    <property type="match status" value="1"/>
</dbReference>
<evidence type="ECO:0000259" key="7">
    <source>
        <dbReference type="Pfam" id="PF03460"/>
    </source>
</evidence>
<dbReference type="RefSeq" id="WP_008031209.1">
    <property type="nucleotide sequence ID" value="NZ_ACYY01000015.1"/>
</dbReference>
<dbReference type="InterPro" id="IPR012798">
    <property type="entry name" value="Cbl_synth_CobG-like"/>
</dbReference>
<sequence length="379" mass="38822">MSAPVIQGWCPGALRPMASGDGLVVRVRPRGGRLEPAQAAGIAALSRAHGNGVIDLSARANVQLRGVTEASHGPLLEGLRALGLLDESIAAETRRNIVVTPFWDAGDGTQALAQALAKALAPDAPALPGKFGFAVDTGATPVLRGTAADIRLECSAEGRLLVRADGASTGANVTPETAAETALHLARWFVESGGISESRGRMAAHLARGAVLPGVFREAEALPPGELPQFAPGTVPQGQLVGFAFGQMQAETLAALAGLWPLRVTPWRMLLIEGLRGTPALPGLITDAHDPLLRVIACTGAPGCPQALQPTRPLARALAAHVPSGQMLHVSGCAKACAHPGQGPVTLLAEAGGFRHGATGPALSAKALLERPQTLFEAP</sequence>
<dbReference type="InterPro" id="IPR045854">
    <property type="entry name" value="NO2/SO3_Rdtase_4Fe4S_sf"/>
</dbReference>
<dbReference type="InterPro" id="IPR005117">
    <property type="entry name" value="NiRdtase/SiRdtase_haem-b_fer"/>
</dbReference>
<dbReference type="Proteomes" id="UP000010121">
    <property type="component" value="Unassembled WGS sequence"/>
</dbReference>
<evidence type="ECO:0000256" key="1">
    <source>
        <dbReference type="ARBA" id="ARBA00022485"/>
    </source>
</evidence>
<evidence type="ECO:0000256" key="3">
    <source>
        <dbReference type="ARBA" id="ARBA00022723"/>
    </source>
</evidence>
<proteinExistence type="predicted"/>
<feature type="domain" description="Nitrite/Sulfite reductase ferredoxin-like" evidence="7">
    <location>
        <begin position="16"/>
        <end position="81"/>
    </location>
</feature>
<evidence type="ECO:0000256" key="5">
    <source>
        <dbReference type="ARBA" id="ARBA00023004"/>
    </source>
</evidence>
<gene>
    <name evidence="8" type="ORF">Rsw2DRAFT_2348</name>
</gene>
<dbReference type="PANTHER" id="PTHR32439">
    <property type="entry name" value="FERREDOXIN--NITRITE REDUCTASE, CHLOROPLASTIC"/>
    <property type="match status" value="1"/>
</dbReference>
<dbReference type="SUPFAM" id="SSF55124">
    <property type="entry name" value="Nitrite/Sulfite reductase N-terminal domain-like"/>
    <property type="match status" value="1"/>
</dbReference>
<dbReference type="STRING" id="371731.Rsw2DRAFT_2348"/>